<dbReference type="Pfam" id="PF00646">
    <property type="entry name" value="F-box"/>
    <property type="match status" value="1"/>
</dbReference>
<keyword evidence="1" id="KW-1133">Transmembrane helix</keyword>
<accession>A0AAV5D7C7</accession>
<reference evidence="3" key="2">
    <citation type="submission" date="2021-12" db="EMBL/GenBank/DDBJ databases">
        <title>Resequencing data analysis of finger millet.</title>
        <authorList>
            <person name="Hatakeyama M."/>
            <person name="Aluri S."/>
            <person name="Balachadran M.T."/>
            <person name="Sivarajan S.R."/>
            <person name="Poveda L."/>
            <person name="Shimizu-Inatsugi R."/>
            <person name="Schlapbach R."/>
            <person name="Sreeman S.M."/>
            <person name="Shimizu K.K."/>
        </authorList>
    </citation>
    <scope>NUCLEOTIDE SEQUENCE</scope>
</reference>
<evidence type="ECO:0000256" key="1">
    <source>
        <dbReference type="SAM" id="Phobius"/>
    </source>
</evidence>
<feature type="transmembrane region" description="Helical" evidence="1">
    <location>
        <begin position="388"/>
        <end position="405"/>
    </location>
</feature>
<keyword evidence="4" id="KW-1185">Reference proteome</keyword>
<dbReference type="InterPro" id="IPR036047">
    <property type="entry name" value="F-box-like_dom_sf"/>
</dbReference>
<dbReference type="SUPFAM" id="SSF52058">
    <property type="entry name" value="L domain-like"/>
    <property type="match status" value="1"/>
</dbReference>
<dbReference type="PANTHER" id="PTHR34223:SF64">
    <property type="entry name" value="OS11G0201299 PROTEIN"/>
    <property type="match status" value="1"/>
</dbReference>
<dbReference type="SUPFAM" id="SSF81383">
    <property type="entry name" value="F-box domain"/>
    <property type="match status" value="1"/>
</dbReference>
<dbReference type="AlphaFoldDB" id="A0AAV5D7C7"/>
<protein>
    <recommendedName>
        <fullName evidence="2">F-box domain-containing protein</fullName>
    </recommendedName>
</protein>
<keyword evidence="1" id="KW-0812">Transmembrane</keyword>
<organism evidence="3 4">
    <name type="scientific">Eleusine coracana subsp. coracana</name>
    <dbReference type="NCBI Taxonomy" id="191504"/>
    <lineage>
        <taxon>Eukaryota</taxon>
        <taxon>Viridiplantae</taxon>
        <taxon>Streptophyta</taxon>
        <taxon>Embryophyta</taxon>
        <taxon>Tracheophyta</taxon>
        <taxon>Spermatophyta</taxon>
        <taxon>Magnoliopsida</taxon>
        <taxon>Liliopsida</taxon>
        <taxon>Poales</taxon>
        <taxon>Poaceae</taxon>
        <taxon>PACMAD clade</taxon>
        <taxon>Chloridoideae</taxon>
        <taxon>Cynodonteae</taxon>
        <taxon>Eleusininae</taxon>
        <taxon>Eleusine</taxon>
    </lineage>
</organism>
<evidence type="ECO:0000259" key="2">
    <source>
        <dbReference type="PROSITE" id="PS50181"/>
    </source>
</evidence>
<gene>
    <name evidence="3" type="primary">ga24656</name>
    <name evidence="3" type="ORF">PR202_ga24656</name>
</gene>
<name>A0AAV5D7C7_ELECO</name>
<dbReference type="EMBL" id="BQKI01000013">
    <property type="protein sequence ID" value="GJN06884.1"/>
    <property type="molecule type" value="Genomic_DNA"/>
</dbReference>
<dbReference type="InterPro" id="IPR001810">
    <property type="entry name" value="F-box_dom"/>
</dbReference>
<dbReference type="InterPro" id="IPR053197">
    <property type="entry name" value="F-box_SCFL_complex_component"/>
</dbReference>
<keyword evidence="1" id="KW-0472">Membrane</keyword>
<sequence length="407" mass="46309">MTSLARDADLISALPDVLLHQILGHLQAREPVQMCVLGRRWRNLWKSLPVLRVTGADSVESVQEFMDHLLLLRDRSELDACMFEFGTYGDADVTYVNLWIRHALWCQVRELAVAVVCNSRMVNELELDDLPIVSQYLTKLDLRGLILDQMFLDFSSCPALKNLSMSNCNIYGSKISSCGPLRHGPTTLIPGGGPFCCAHFVSPPPLLDQVRRRKSAKRRPRKESVKMASGADRLSALPDDLLHHVLSFPRTRCCGPPCSLAAGAIFRKSAPALRVTGDKDCTNSVWFLDFVDYLLLLRDPEARLDSFNLDLDDSEFSFTPLFPDFESHVTLWFRRALLLKAQSLSLRTTPGLYKNDMEGYRPLPLPDVPILSRHLRRLDLEPQFISEWYVYFLYLILFLFVMPLHSL</sequence>
<dbReference type="Proteomes" id="UP001054889">
    <property type="component" value="Unassembled WGS sequence"/>
</dbReference>
<dbReference type="PROSITE" id="PS50181">
    <property type="entry name" value="FBOX"/>
    <property type="match status" value="1"/>
</dbReference>
<proteinExistence type="predicted"/>
<evidence type="ECO:0000313" key="3">
    <source>
        <dbReference type="EMBL" id="GJN06884.1"/>
    </source>
</evidence>
<comment type="caution">
    <text evidence="3">The sequence shown here is derived from an EMBL/GenBank/DDBJ whole genome shotgun (WGS) entry which is preliminary data.</text>
</comment>
<feature type="domain" description="F-box" evidence="2">
    <location>
        <begin position="8"/>
        <end position="54"/>
    </location>
</feature>
<evidence type="ECO:0000313" key="4">
    <source>
        <dbReference type="Proteomes" id="UP001054889"/>
    </source>
</evidence>
<reference evidence="3" key="1">
    <citation type="journal article" date="2018" name="DNA Res.">
        <title>Multiple hybrid de novo genome assembly of finger millet, an orphan allotetraploid crop.</title>
        <authorList>
            <person name="Hatakeyama M."/>
            <person name="Aluri S."/>
            <person name="Balachadran M.T."/>
            <person name="Sivarajan S.R."/>
            <person name="Patrignani A."/>
            <person name="Gruter S."/>
            <person name="Poveda L."/>
            <person name="Shimizu-Inatsugi R."/>
            <person name="Baeten J."/>
            <person name="Francoijs K.J."/>
            <person name="Nataraja K.N."/>
            <person name="Reddy Y.A.N."/>
            <person name="Phadnis S."/>
            <person name="Ravikumar R.L."/>
            <person name="Schlapbach R."/>
            <person name="Sreeman S.M."/>
            <person name="Shimizu K.K."/>
        </authorList>
    </citation>
    <scope>NUCLEOTIDE SEQUENCE</scope>
</reference>
<dbReference type="PANTHER" id="PTHR34223">
    <property type="entry name" value="OS11G0201299 PROTEIN"/>
    <property type="match status" value="1"/>
</dbReference>